<name>A0A0R1PVL6_9LACO</name>
<dbReference type="RefSeq" id="WP_157060892.1">
    <property type="nucleotide sequence ID" value="NZ_AZEG01000023.1"/>
</dbReference>
<reference evidence="1 2" key="1">
    <citation type="journal article" date="2015" name="Genome Announc.">
        <title>Expanding the biotechnology potential of lactobacilli through comparative genomics of 213 strains and associated genera.</title>
        <authorList>
            <person name="Sun Z."/>
            <person name="Harris H.M."/>
            <person name="McCann A."/>
            <person name="Guo C."/>
            <person name="Argimon S."/>
            <person name="Zhang W."/>
            <person name="Yang X."/>
            <person name="Jeffery I.B."/>
            <person name="Cooney J.C."/>
            <person name="Kagawa T.F."/>
            <person name="Liu W."/>
            <person name="Song Y."/>
            <person name="Salvetti E."/>
            <person name="Wrobel A."/>
            <person name="Rasinkangas P."/>
            <person name="Parkhill J."/>
            <person name="Rea M.C."/>
            <person name="O'Sullivan O."/>
            <person name="Ritari J."/>
            <person name="Douillard F.P."/>
            <person name="Paul Ross R."/>
            <person name="Yang R."/>
            <person name="Briner A.E."/>
            <person name="Felis G.E."/>
            <person name="de Vos W.M."/>
            <person name="Barrangou R."/>
            <person name="Klaenhammer T.R."/>
            <person name="Caufield P.W."/>
            <person name="Cui Y."/>
            <person name="Zhang H."/>
            <person name="O'Toole P.W."/>
        </authorList>
    </citation>
    <scope>NUCLEOTIDE SEQUENCE [LARGE SCALE GENOMIC DNA]</scope>
    <source>
        <strain evidence="1 2">DSM 19971</strain>
    </source>
</reference>
<gene>
    <name evidence="1" type="ORF">FD20_GL001116</name>
</gene>
<sequence length="103" mass="12518">MMLQEIHDFVKNNYEQENFQTYNEHNWSKTDYSSKNCSYQQNNMADYQLGYQQAIQDYKTQHEFRHYPEELAKLINKLTNGRVSEISEYIRGYNVGKEELLYK</sequence>
<dbReference type="PATRIC" id="fig|1423812.3.peg.1189"/>
<keyword evidence="2" id="KW-1185">Reference proteome</keyword>
<accession>A0A0R1PVL6</accession>
<protein>
    <submittedName>
        <fullName evidence="1">Uncharacterized protein</fullName>
    </submittedName>
</protein>
<comment type="caution">
    <text evidence="1">The sequence shown here is derived from an EMBL/GenBank/DDBJ whole genome shotgun (WGS) entry which is preliminary data.</text>
</comment>
<dbReference type="AlphaFoldDB" id="A0A0R1PVL6"/>
<evidence type="ECO:0000313" key="2">
    <source>
        <dbReference type="Proteomes" id="UP000051155"/>
    </source>
</evidence>
<evidence type="ECO:0000313" key="1">
    <source>
        <dbReference type="EMBL" id="KRL36653.1"/>
    </source>
</evidence>
<dbReference type="Proteomes" id="UP000051155">
    <property type="component" value="Unassembled WGS sequence"/>
</dbReference>
<dbReference type="EMBL" id="AZEG01000023">
    <property type="protein sequence ID" value="KRL36653.1"/>
    <property type="molecule type" value="Genomic_DNA"/>
</dbReference>
<dbReference type="OrthoDB" id="2143962at2"/>
<proteinExistence type="predicted"/>
<dbReference type="STRING" id="1423812.FD20_GL001116"/>
<organism evidence="1 2">
    <name type="scientific">Liquorilactobacillus uvarum DSM 19971</name>
    <dbReference type="NCBI Taxonomy" id="1423812"/>
    <lineage>
        <taxon>Bacteria</taxon>
        <taxon>Bacillati</taxon>
        <taxon>Bacillota</taxon>
        <taxon>Bacilli</taxon>
        <taxon>Lactobacillales</taxon>
        <taxon>Lactobacillaceae</taxon>
        <taxon>Liquorilactobacillus</taxon>
    </lineage>
</organism>